<dbReference type="RefSeq" id="WP_022394476.1">
    <property type="nucleotide sequence ID" value="NZ_CABJDN010000002.1"/>
</dbReference>
<evidence type="ECO:0000313" key="3">
    <source>
        <dbReference type="Proteomes" id="UP000283850"/>
    </source>
</evidence>
<sequence length="72" mass="8331">MKLLLNLREEGCFGNKNEVSIKEFAEWAAKGKFFLSAQDNHLVSKTIEEEMGEILRSEFPRKINKRGKTSKE</sequence>
<reference evidence="3 4" key="1">
    <citation type="submission" date="2018-08" db="EMBL/GenBank/DDBJ databases">
        <title>A genome reference for cultivated species of the human gut microbiota.</title>
        <authorList>
            <person name="Zou Y."/>
            <person name="Xue W."/>
            <person name="Luo G."/>
        </authorList>
    </citation>
    <scope>NUCLEOTIDE SEQUENCE [LARGE SCALE GENOMIC DNA]</scope>
    <source>
        <strain evidence="1 3">AF14-32</strain>
        <strain evidence="2 4">AM27-17</strain>
    </source>
</reference>
<organism evidence="2 4">
    <name type="scientific">Bacteroides intestinalis</name>
    <dbReference type="NCBI Taxonomy" id="329854"/>
    <lineage>
        <taxon>Bacteria</taxon>
        <taxon>Pseudomonadati</taxon>
        <taxon>Bacteroidota</taxon>
        <taxon>Bacteroidia</taxon>
        <taxon>Bacteroidales</taxon>
        <taxon>Bacteroidaceae</taxon>
        <taxon>Bacteroides</taxon>
    </lineage>
</organism>
<protein>
    <submittedName>
        <fullName evidence="2">Uncharacterized protein</fullName>
    </submittedName>
</protein>
<dbReference type="EMBL" id="QSKV01000006">
    <property type="protein sequence ID" value="RHE92120.1"/>
    <property type="molecule type" value="Genomic_DNA"/>
</dbReference>
<evidence type="ECO:0000313" key="1">
    <source>
        <dbReference type="EMBL" id="RGV48607.1"/>
    </source>
</evidence>
<proteinExistence type="predicted"/>
<comment type="caution">
    <text evidence="2">The sequence shown here is derived from an EMBL/GenBank/DDBJ whole genome shotgun (WGS) entry which is preliminary data.</text>
</comment>
<evidence type="ECO:0000313" key="2">
    <source>
        <dbReference type="EMBL" id="RHE92120.1"/>
    </source>
</evidence>
<gene>
    <name evidence="2" type="ORF">DW712_11195</name>
    <name evidence="1" type="ORF">DWW10_21870</name>
</gene>
<name>A0A414LBV0_9BACE</name>
<accession>A0A414LBV0</accession>
<dbReference type="Proteomes" id="UP000285650">
    <property type="component" value="Unassembled WGS sequence"/>
</dbReference>
<dbReference type="AlphaFoldDB" id="A0A414LBV0"/>
<dbReference type="EMBL" id="QRZF01000022">
    <property type="protein sequence ID" value="RGV48607.1"/>
    <property type="molecule type" value="Genomic_DNA"/>
</dbReference>
<evidence type="ECO:0000313" key="4">
    <source>
        <dbReference type="Proteomes" id="UP000285650"/>
    </source>
</evidence>
<dbReference type="Proteomes" id="UP000283850">
    <property type="component" value="Unassembled WGS sequence"/>
</dbReference>